<dbReference type="InterPro" id="IPR036651">
    <property type="entry name" value="Gln_synt_N_sf"/>
</dbReference>
<dbReference type="Pfam" id="PF00120">
    <property type="entry name" value="Gln-synt_C"/>
    <property type="match status" value="1"/>
</dbReference>
<dbReference type="SUPFAM" id="SSF55931">
    <property type="entry name" value="Glutamine synthetase/guanido kinase"/>
    <property type="match status" value="1"/>
</dbReference>
<evidence type="ECO:0000313" key="7">
    <source>
        <dbReference type="Proteomes" id="UP000030669"/>
    </source>
</evidence>
<evidence type="ECO:0000256" key="4">
    <source>
        <dbReference type="RuleBase" id="RU000384"/>
    </source>
</evidence>
<proteinExistence type="inferred from homology"/>
<protein>
    <recommendedName>
        <fullName evidence="1">Glutamine synthetase</fullName>
    </recommendedName>
</protein>
<dbReference type="PROSITE" id="PS51987">
    <property type="entry name" value="GS_CATALYTIC"/>
    <property type="match status" value="1"/>
</dbReference>
<organism evidence="6 7">
    <name type="scientific">Gloeophyllum trabeum (strain ATCC 11539 / FP-39264 / Madison 617)</name>
    <name type="common">Brown rot fungus</name>
    <dbReference type="NCBI Taxonomy" id="670483"/>
    <lineage>
        <taxon>Eukaryota</taxon>
        <taxon>Fungi</taxon>
        <taxon>Dikarya</taxon>
        <taxon>Basidiomycota</taxon>
        <taxon>Agaricomycotina</taxon>
        <taxon>Agaricomycetes</taxon>
        <taxon>Gloeophyllales</taxon>
        <taxon>Gloeophyllaceae</taxon>
        <taxon>Gloeophyllum</taxon>
    </lineage>
</organism>
<dbReference type="OMA" id="QRCEDPD"/>
<dbReference type="GO" id="GO:0006542">
    <property type="term" value="P:glutamine biosynthetic process"/>
    <property type="evidence" value="ECO:0007669"/>
    <property type="project" value="InterPro"/>
</dbReference>
<evidence type="ECO:0000259" key="5">
    <source>
        <dbReference type="PROSITE" id="PS51987"/>
    </source>
</evidence>
<evidence type="ECO:0000313" key="6">
    <source>
        <dbReference type="EMBL" id="EPQ54931.1"/>
    </source>
</evidence>
<dbReference type="OrthoDB" id="3364440at2759"/>
<sequence length="477" mass="51637">MSTNASYGVPYSPSQASKFDGPRTIDELKSDGIKYIRLTWVDLVNNIRYRVIPLAYFAKLLESPRPGITIGKIVLGLVFLTQAEGFGPVGEYLYVPDMATLRKCPYAPGHASVMGFFQEKEQNELGSFSVDLCPRTMLQRVVQDAKKTCNVEFLVGVETEFILLKSVDPIEAVNNHGWSNSPALPSGAVETKVLEEIADSLQEAGIELQMYHAEAAPGQYEVITGPLTPLEACDALVFTRETIYNTASKHGLRATLAPRVFGHSCGSGAHTHVSIHSSSPPSLPPSTSPALPALSASFLQGLLTALPPLCALTLPTEASYARMLDGVWSGGTYVAWGTDNREAPVRLCPASSPHFEIKCVDGTCCPYVAFAGLLGAGLQGVKDKQALNIGECKDVAPALLSEQERERLQIRARMPKSIAEARERLCGVEGRVIRQVLGEHVVQAYVNVNKVCNVRLCSLRELISSTDVGAVPWRRVG</sequence>
<dbReference type="RefSeq" id="XP_007866690.1">
    <property type="nucleotide sequence ID" value="XM_007868499.1"/>
</dbReference>
<keyword evidence="2" id="KW-0436">Ligase</keyword>
<dbReference type="KEGG" id="gtr:GLOTRDRAFT_43542"/>
<dbReference type="HOGENOM" id="CLU_017290_6_1_1"/>
<dbReference type="GO" id="GO:0016301">
    <property type="term" value="F:kinase activity"/>
    <property type="evidence" value="ECO:0007669"/>
    <property type="project" value="UniProtKB-KW"/>
</dbReference>
<dbReference type="EMBL" id="KB469303">
    <property type="protein sequence ID" value="EPQ54931.1"/>
    <property type="molecule type" value="Genomic_DNA"/>
</dbReference>
<dbReference type="InterPro" id="IPR008146">
    <property type="entry name" value="Gln_synth_cat_dom"/>
</dbReference>
<gene>
    <name evidence="6" type="ORF">GLOTRDRAFT_43542</name>
</gene>
<reference evidence="6 7" key="1">
    <citation type="journal article" date="2012" name="Science">
        <title>The Paleozoic origin of enzymatic lignin decomposition reconstructed from 31 fungal genomes.</title>
        <authorList>
            <person name="Floudas D."/>
            <person name="Binder M."/>
            <person name="Riley R."/>
            <person name="Barry K."/>
            <person name="Blanchette R.A."/>
            <person name="Henrissat B."/>
            <person name="Martinez A.T."/>
            <person name="Otillar R."/>
            <person name="Spatafora J.W."/>
            <person name="Yadav J.S."/>
            <person name="Aerts A."/>
            <person name="Benoit I."/>
            <person name="Boyd A."/>
            <person name="Carlson A."/>
            <person name="Copeland A."/>
            <person name="Coutinho P.M."/>
            <person name="de Vries R.P."/>
            <person name="Ferreira P."/>
            <person name="Findley K."/>
            <person name="Foster B."/>
            <person name="Gaskell J."/>
            <person name="Glotzer D."/>
            <person name="Gorecki P."/>
            <person name="Heitman J."/>
            <person name="Hesse C."/>
            <person name="Hori C."/>
            <person name="Igarashi K."/>
            <person name="Jurgens J.A."/>
            <person name="Kallen N."/>
            <person name="Kersten P."/>
            <person name="Kohler A."/>
            <person name="Kuees U."/>
            <person name="Kumar T.K.A."/>
            <person name="Kuo A."/>
            <person name="LaButti K."/>
            <person name="Larrondo L.F."/>
            <person name="Lindquist E."/>
            <person name="Ling A."/>
            <person name="Lombard V."/>
            <person name="Lucas S."/>
            <person name="Lundell T."/>
            <person name="Martin R."/>
            <person name="McLaughlin D.J."/>
            <person name="Morgenstern I."/>
            <person name="Morin E."/>
            <person name="Murat C."/>
            <person name="Nagy L.G."/>
            <person name="Nolan M."/>
            <person name="Ohm R.A."/>
            <person name="Patyshakuliyeva A."/>
            <person name="Rokas A."/>
            <person name="Ruiz-Duenas F.J."/>
            <person name="Sabat G."/>
            <person name="Salamov A."/>
            <person name="Samejima M."/>
            <person name="Schmutz J."/>
            <person name="Slot J.C."/>
            <person name="St John F."/>
            <person name="Stenlid J."/>
            <person name="Sun H."/>
            <person name="Sun S."/>
            <person name="Syed K."/>
            <person name="Tsang A."/>
            <person name="Wiebenga A."/>
            <person name="Young D."/>
            <person name="Pisabarro A."/>
            <person name="Eastwood D.C."/>
            <person name="Martin F."/>
            <person name="Cullen D."/>
            <person name="Grigoriev I.V."/>
            <person name="Hibbett D.S."/>
        </authorList>
    </citation>
    <scope>NUCLEOTIDE SEQUENCE [LARGE SCALE GENOMIC DNA]</scope>
    <source>
        <strain evidence="6 7">ATCC 11539</strain>
    </source>
</reference>
<dbReference type="GeneID" id="19306205"/>
<dbReference type="STRING" id="670483.S7Q4I2"/>
<dbReference type="Gene3D" id="3.10.20.70">
    <property type="entry name" value="Glutamine synthetase, N-terminal domain"/>
    <property type="match status" value="1"/>
</dbReference>
<keyword evidence="7" id="KW-1185">Reference proteome</keyword>
<dbReference type="SMART" id="SM01230">
    <property type="entry name" value="Gln-synt_C"/>
    <property type="match status" value="1"/>
</dbReference>
<evidence type="ECO:0000256" key="1">
    <source>
        <dbReference type="ARBA" id="ARBA00021364"/>
    </source>
</evidence>
<dbReference type="PANTHER" id="PTHR43785">
    <property type="entry name" value="GAMMA-GLUTAMYLPUTRESCINE SYNTHETASE"/>
    <property type="match status" value="1"/>
</dbReference>
<keyword evidence="6" id="KW-0808">Transferase</keyword>
<name>S7Q4I2_GLOTA</name>
<evidence type="ECO:0000256" key="3">
    <source>
        <dbReference type="PROSITE-ProRule" id="PRU01331"/>
    </source>
</evidence>
<evidence type="ECO:0000256" key="2">
    <source>
        <dbReference type="ARBA" id="ARBA00022598"/>
    </source>
</evidence>
<dbReference type="AlphaFoldDB" id="S7Q4I2"/>
<dbReference type="InterPro" id="IPR014746">
    <property type="entry name" value="Gln_synth/guanido_kin_cat_dom"/>
</dbReference>
<comment type="similarity">
    <text evidence="3 4">Belongs to the glutamine synthetase family.</text>
</comment>
<keyword evidence="6" id="KW-0418">Kinase</keyword>
<dbReference type="SUPFAM" id="SSF54368">
    <property type="entry name" value="Glutamine synthetase, N-terminal domain"/>
    <property type="match status" value="1"/>
</dbReference>
<dbReference type="PANTHER" id="PTHR43785:SF2">
    <property type="entry name" value="TYPE-1 GLUTAMINE SYNTHETASE 1"/>
    <property type="match status" value="1"/>
</dbReference>
<accession>S7Q4I2</accession>
<dbReference type="Proteomes" id="UP000030669">
    <property type="component" value="Unassembled WGS sequence"/>
</dbReference>
<dbReference type="GO" id="GO:0004356">
    <property type="term" value="F:glutamine synthetase activity"/>
    <property type="evidence" value="ECO:0007669"/>
    <property type="project" value="InterPro"/>
</dbReference>
<feature type="domain" description="GS catalytic" evidence="5">
    <location>
        <begin position="134"/>
        <end position="477"/>
    </location>
</feature>
<dbReference type="eggNOG" id="KOG0683">
    <property type="taxonomic scope" value="Eukaryota"/>
</dbReference>
<dbReference type="Gene3D" id="3.30.590.10">
    <property type="entry name" value="Glutamine synthetase/guanido kinase, catalytic domain"/>
    <property type="match status" value="1"/>
</dbReference>